<dbReference type="InParanoid" id="A0A1Y2DGC0"/>
<dbReference type="OrthoDB" id="19657at2759"/>
<dbReference type="PANTHER" id="PTHR43798:SF33">
    <property type="entry name" value="HYDROLASE, PUTATIVE (AFU_ORTHOLOGUE AFUA_2G14860)-RELATED"/>
    <property type="match status" value="1"/>
</dbReference>
<dbReference type="Gene3D" id="3.40.50.1820">
    <property type="entry name" value="alpha/beta hydrolase"/>
    <property type="match status" value="1"/>
</dbReference>
<feature type="domain" description="AB hydrolase-1" evidence="2">
    <location>
        <begin position="62"/>
        <end position="283"/>
    </location>
</feature>
<comment type="caution">
    <text evidence="3">The sequence shown here is derived from an EMBL/GenBank/DDBJ whole genome shotgun (WGS) entry which is preliminary data.</text>
</comment>
<reference evidence="3 4" key="1">
    <citation type="submission" date="2016-07" db="EMBL/GenBank/DDBJ databases">
        <title>Pervasive Adenine N6-methylation of Active Genes in Fungi.</title>
        <authorList>
            <consortium name="DOE Joint Genome Institute"/>
            <person name="Mondo S.J."/>
            <person name="Dannebaum R.O."/>
            <person name="Kuo R.C."/>
            <person name="Labutti K."/>
            <person name="Haridas S."/>
            <person name="Kuo A."/>
            <person name="Salamov A."/>
            <person name="Ahrendt S.R."/>
            <person name="Lipzen A."/>
            <person name="Sullivan W."/>
            <person name="Andreopoulos W.B."/>
            <person name="Clum A."/>
            <person name="Lindquist E."/>
            <person name="Daum C."/>
            <person name="Ramamoorthy G.K."/>
            <person name="Gryganskyi A."/>
            <person name="Culley D."/>
            <person name="Magnuson J.K."/>
            <person name="James T.Y."/>
            <person name="O'Malley M.A."/>
            <person name="Stajich J.E."/>
            <person name="Spatafora J.W."/>
            <person name="Visel A."/>
            <person name="Grigoriev I.V."/>
        </authorList>
    </citation>
    <scope>NUCLEOTIDE SEQUENCE [LARGE SCALE GENOMIC DNA]</scope>
    <source>
        <strain evidence="3 4">62-1032</strain>
    </source>
</reference>
<protein>
    <submittedName>
        <fullName evidence="3">Alpha/Beta hydrolase protein</fullName>
    </submittedName>
</protein>
<organism evidence="3 4">
    <name type="scientific">Leucosporidium creatinivorum</name>
    <dbReference type="NCBI Taxonomy" id="106004"/>
    <lineage>
        <taxon>Eukaryota</taxon>
        <taxon>Fungi</taxon>
        <taxon>Dikarya</taxon>
        <taxon>Basidiomycota</taxon>
        <taxon>Pucciniomycotina</taxon>
        <taxon>Microbotryomycetes</taxon>
        <taxon>Leucosporidiales</taxon>
        <taxon>Leucosporidium</taxon>
    </lineage>
</organism>
<proteinExistence type="predicted"/>
<dbReference type="AlphaFoldDB" id="A0A1Y2DGC0"/>
<dbReference type="Proteomes" id="UP000193467">
    <property type="component" value="Unassembled WGS sequence"/>
</dbReference>
<sequence>MPHVSLPGALQLYYELYRGGSSPSTTASPGSSTSPTTTLSLEHPTLVLLSPSWLDVSMLEFSALRSHYNCVLFDLRSHGRTKGEVNPAYDHFVGAADIAFAMEALHVPPSHVYGTGAIAYQVALKLCLLFPNQVLSLSLAGITGLFTEPVRKEAFEELNHAWCFPQDEDDYYEAMDAMAMLFLSGEADRSVDLTDQVIGALVRRYSPYKLRRTFEISVPNHRASGVTKEALAGIKQPILLIHGTEDMAFPLSAIEDVRDNFTGAAEVDWHPIEGAPHMLALTRPDLVLSLFTSFLARHPIFSSTVVPLDLSYALNMSATLARNPKILLRNPRLQESYSILSTEEKDLSAKTIGEWKKLEESCTLWLPGVNEKEEWEKDPKVRPRQPWKFSTRNQNVSRPISARKSLVESITVETQASKWEESALPPIPIPDEALRNLHLNQQRRESDSTPPPPVPPKDFETDSPSCGSTQGLSSATTGGQPNLGTRSH</sequence>
<dbReference type="SUPFAM" id="SSF53474">
    <property type="entry name" value="alpha/beta-Hydrolases"/>
    <property type="match status" value="1"/>
</dbReference>
<feature type="compositionally biased region" description="Polar residues" evidence="1">
    <location>
        <begin position="462"/>
        <end position="488"/>
    </location>
</feature>
<dbReference type="Pfam" id="PF00561">
    <property type="entry name" value="Abhydrolase_1"/>
    <property type="match status" value="1"/>
</dbReference>
<name>A0A1Y2DGC0_9BASI</name>
<dbReference type="InterPro" id="IPR050266">
    <property type="entry name" value="AB_hydrolase_sf"/>
</dbReference>
<dbReference type="GO" id="GO:0016787">
    <property type="term" value="F:hydrolase activity"/>
    <property type="evidence" value="ECO:0007669"/>
    <property type="project" value="UniProtKB-KW"/>
</dbReference>
<keyword evidence="3" id="KW-0378">Hydrolase</keyword>
<dbReference type="PANTHER" id="PTHR43798">
    <property type="entry name" value="MONOACYLGLYCEROL LIPASE"/>
    <property type="match status" value="1"/>
</dbReference>
<accession>A0A1Y2DGC0</accession>
<feature type="region of interest" description="Disordered" evidence="1">
    <location>
        <begin position="373"/>
        <end position="395"/>
    </location>
</feature>
<gene>
    <name evidence="3" type="ORF">BCR35DRAFT_309446</name>
</gene>
<evidence type="ECO:0000313" key="3">
    <source>
        <dbReference type="EMBL" id="ORY58330.1"/>
    </source>
</evidence>
<evidence type="ECO:0000259" key="2">
    <source>
        <dbReference type="Pfam" id="PF00561"/>
    </source>
</evidence>
<keyword evidence="4" id="KW-1185">Reference proteome</keyword>
<dbReference type="InterPro" id="IPR000073">
    <property type="entry name" value="AB_hydrolase_1"/>
</dbReference>
<feature type="region of interest" description="Disordered" evidence="1">
    <location>
        <begin position="422"/>
        <end position="488"/>
    </location>
</feature>
<dbReference type="InterPro" id="IPR029058">
    <property type="entry name" value="AB_hydrolase_fold"/>
</dbReference>
<dbReference type="GO" id="GO:0016020">
    <property type="term" value="C:membrane"/>
    <property type="evidence" value="ECO:0007669"/>
    <property type="project" value="TreeGrafter"/>
</dbReference>
<dbReference type="EMBL" id="MCGR01000079">
    <property type="protein sequence ID" value="ORY58330.1"/>
    <property type="molecule type" value="Genomic_DNA"/>
</dbReference>
<evidence type="ECO:0000313" key="4">
    <source>
        <dbReference type="Proteomes" id="UP000193467"/>
    </source>
</evidence>
<evidence type="ECO:0000256" key="1">
    <source>
        <dbReference type="SAM" id="MobiDB-lite"/>
    </source>
</evidence>